<feature type="non-terminal residue" evidence="2">
    <location>
        <position position="168"/>
    </location>
</feature>
<name>A0AAD1TPF8_PELCU</name>
<evidence type="ECO:0000256" key="1">
    <source>
        <dbReference type="SAM" id="MobiDB-lite"/>
    </source>
</evidence>
<evidence type="ECO:0000313" key="3">
    <source>
        <dbReference type="Proteomes" id="UP001295444"/>
    </source>
</evidence>
<proteinExistence type="predicted"/>
<comment type="caution">
    <text evidence="2">The sequence shown here is derived from an EMBL/GenBank/DDBJ whole genome shotgun (WGS) entry which is preliminary data.</text>
</comment>
<dbReference type="AlphaFoldDB" id="A0AAD1TPF8"/>
<feature type="region of interest" description="Disordered" evidence="1">
    <location>
        <begin position="141"/>
        <end position="168"/>
    </location>
</feature>
<accession>A0AAD1TPF8</accession>
<gene>
    <name evidence="2" type="ORF">PECUL_23A059647</name>
</gene>
<keyword evidence="3" id="KW-1185">Reference proteome</keyword>
<evidence type="ECO:0000313" key="2">
    <source>
        <dbReference type="EMBL" id="CAH2329994.1"/>
    </source>
</evidence>
<dbReference type="Proteomes" id="UP001295444">
    <property type="component" value="Unassembled WGS sequence"/>
</dbReference>
<protein>
    <submittedName>
        <fullName evidence="2">Uncharacterized protein</fullName>
    </submittedName>
</protein>
<sequence length="168" mass="19207">MAAQRGPNEQSTCAQPATYFLGALDQICASFWATLQSRGMTLQLAVKTVASWVRPATRRRYYRCLPQAPRTAIRRRRYLQSPRREKVPRYSHSQIHMSGIAYQASHASTPPHLKLCIKRSTTQPITTSAVHQAIKRRHILQVTTRADSHHRSTKDRAHPDTKRDFPPV</sequence>
<dbReference type="EMBL" id="CAKOES020000150">
    <property type="protein sequence ID" value="CAH2329994.1"/>
    <property type="molecule type" value="Genomic_DNA"/>
</dbReference>
<reference evidence="2" key="1">
    <citation type="submission" date="2022-03" db="EMBL/GenBank/DDBJ databases">
        <authorList>
            <person name="Alioto T."/>
            <person name="Alioto T."/>
            <person name="Gomez Garrido J."/>
        </authorList>
    </citation>
    <scope>NUCLEOTIDE SEQUENCE</scope>
</reference>
<feature type="compositionally biased region" description="Basic and acidic residues" evidence="1">
    <location>
        <begin position="146"/>
        <end position="168"/>
    </location>
</feature>
<organism evidence="2 3">
    <name type="scientific">Pelobates cultripes</name>
    <name type="common">Western spadefoot toad</name>
    <dbReference type="NCBI Taxonomy" id="61616"/>
    <lineage>
        <taxon>Eukaryota</taxon>
        <taxon>Metazoa</taxon>
        <taxon>Chordata</taxon>
        <taxon>Craniata</taxon>
        <taxon>Vertebrata</taxon>
        <taxon>Euteleostomi</taxon>
        <taxon>Amphibia</taxon>
        <taxon>Batrachia</taxon>
        <taxon>Anura</taxon>
        <taxon>Pelobatoidea</taxon>
        <taxon>Pelobatidae</taxon>
        <taxon>Pelobates</taxon>
    </lineage>
</organism>